<evidence type="ECO:0000313" key="2">
    <source>
        <dbReference type="Proteomes" id="UP000004030"/>
    </source>
</evidence>
<comment type="caution">
    <text evidence="1">The sequence shown here is derived from an EMBL/GenBank/DDBJ whole genome shotgun (WGS) entry which is preliminary data.</text>
</comment>
<dbReference type="AlphaFoldDB" id="G6EJU1"/>
<dbReference type="Proteomes" id="UP000004030">
    <property type="component" value="Unassembled WGS sequence"/>
</dbReference>
<name>G6EJU1_9SPHN</name>
<dbReference type="PATRIC" id="fig|1088721.3.peg.4531"/>
<proteinExistence type="predicted"/>
<evidence type="ECO:0000313" key="1">
    <source>
        <dbReference type="EMBL" id="EHJ58421.1"/>
    </source>
</evidence>
<dbReference type="RefSeq" id="WP_007015519.1">
    <property type="nucleotide sequence ID" value="NZ_AGFM01000081.1"/>
</dbReference>
<gene>
    <name evidence="1" type="ORF">NSU_4612</name>
</gene>
<dbReference type="OrthoDB" id="9182267at2"/>
<sequence length="60" mass="6877">MSIDTEVRAPEASPEIRTALLREQPLNPALRRLKGRVLAEAEASEVITSYDRMHHRHNRS</sequence>
<dbReference type="KEGG" id="npn:JI59_24210"/>
<protein>
    <submittedName>
        <fullName evidence="1">Uncharacterized protein</fullName>
    </submittedName>
</protein>
<reference evidence="1 2" key="1">
    <citation type="journal article" date="2012" name="J. Bacteriol.">
        <title>Genome sequence of benzo(a)pyrene-degrading bacterium Novosphingobium pentaromativorans US6-1.</title>
        <authorList>
            <person name="Luo Y.R."/>
            <person name="Kang S.G."/>
            <person name="Kim S.J."/>
            <person name="Kim M.R."/>
            <person name="Li N."/>
            <person name="Lee J.H."/>
            <person name="Kwon K.K."/>
        </authorList>
    </citation>
    <scope>NUCLEOTIDE SEQUENCE [LARGE SCALE GENOMIC DNA]</scope>
    <source>
        <strain evidence="1 2">US6-1</strain>
    </source>
</reference>
<accession>G6EJU1</accession>
<dbReference type="NCBIfam" id="NF041705">
    <property type="entry name" value="RIPP_cyclo_YhhA"/>
    <property type="match status" value="1"/>
</dbReference>
<keyword evidence="2" id="KW-1185">Reference proteome</keyword>
<organism evidence="1 2">
    <name type="scientific">Novosphingobium pentaromativorans US6-1</name>
    <dbReference type="NCBI Taxonomy" id="1088721"/>
    <lineage>
        <taxon>Bacteria</taxon>
        <taxon>Pseudomonadati</taxon>
        <taxon>Pseudomonadota</taxon>
        <taxon>Alphaproteobacteria</taxon>
        <taxon>Sphingomonadales</taxon>
        <taxon>Sphingomonadaceae</taxon>
        <taxon>Novosphingobium</taxon>
    </lineage>
</organism>
<dbReference type="EMBL" id="AGFM01000081">
    <property type="protein sequence ID" value="EHJ58421.1"/>
    <property type="molecule type" value="Genomic_DNA"/>
</dbReference>